<dbReference type="Proteomes" id="UP000019373">
    <property type="component" value="Unassembled WGS sequence"/>
</dbReference>
<dbReference type="Gene3D" id="3.40.50.720">
    <property type="entry name" value="NAD(P)-binding Rossmann-like Domain"/>
    <property type="match status" value="1"/>
</dbReference>
<dbReference type="GO" id="GO:0050661">
    <property type="term" value="F:NADP binding"/>
    <property type="evidence" value="ECO:0007669"/>
    <property type="project" value="TreeGrafter"/>
</dbReference>
<dbReference type="HOGENOM" id="CLU_031468_10_3_1"/>
<dbReference type="OMA" id="RKEPFQV"/>
<dbReference type="EC" id="1.1.1.169" evidence="2"/>
<dbReference type="NCBIfam" id="TIGR00745">
    <property type="entry name" value="apbA_panE"/>
    <property type="match status" value="1"/>
</dbReference>
<comment type="similarity">
    <text evidence="1">Belongs to the ketopantoate reductase family.</text>
</comment>
<dbReference type="PANTHER" id="PTHR43765">
    <property type="entry name" value="2-DEHYDROPANTOATE 2-REDUCTASE-RELATED"/>
    <property type="match status" value="1"/>
</dbReference>
<dbReference type="GO" id="GO:0005739">
    <property type="term" value="C:mitochondrion"/>
    <property type="evidence" value="ECO:0007669"/>
    <property type="project" value="TreeGrafter"/>
</dbReference>
<name>U1GUQ3_ENDPU</name>
<dbReference type="OrthoDB" id="73846at2759"/>
<dbReference type="eggNOG" id="ENOG502QPT5">
    <property type="taxonomic scope" value="Eukaryota"/>
</dbReference>
<sequence length="418" mass="46859">MYEAFEAGDRIIRVINNRSQTNDEQRGYDVDLAEFNTDKSTVYWRHISHQPYHKDPPTPPGPEEVLPTGEVRIYTMIVTVKGPATVRALQSVKHRISTGTTICLMQNGMGQIDELNREVFTDPETRPTYMLGVISHGVFLSRQFAVHHAGIGSTAIGVVRDLERHPLPPKSPPVSLTEVDRKRMYPSDQDLYANITSRYLLRTLTRSPILVCAAFPYLDLLQLQLEKLAVNCIVNPTTALMNVPNGSLIGNSSLAKVSRLLIAEIAAVMRGLPELEGVPSVRVRFSPERLETLYIGVAQRTAQNSSSMREDIRNGKDTEIEYINGYIVRRGEEMGLKCVLNYMLMQLIKGKSWDTRDAEGQTLPYGVSEVIGKATRTDLSGDRQVQLEERGTLQRGEPGQMEKARPSQRNGRDKNDIL</sequence>
<evidence type="ECO:0000256" key="4">
    <source>
        <dbReference type="ARBA" id="ARBA00023002"/>
    </source>
</evidence>
<dbReference type="InterPro" id="IPR008927">
    <property type="entry name" value="6-PGluconate_DH-like_C_sf"/>
</dbReference>
<evidence type="ECO:0000256" key="1">
    <source>
        <dbReference type="ARBA" id="ARBA00007870"/>
    </source>
</evidence>
<evidence type="ECO:0000313" key="10">
    <source>
        <dbReference type="Proteomes" id="UP000019373"/>
    </source>
</evidence>
<keyword evidence="3" id="KW-0521">NADP</keyword>
<feature type="domain" description="Ketopantoate reductase N-terminal" evidence="7">
    <location>
        <begin position="74"/>
        <end position="159"/>
    </location>
</feature>
<feature type="compositionally biased region" description="Basic and acidic residues" evidence="6">
    <location>
        <begin position="400"/>
        <end position="418"/>
    </location>
</feature>
<proteinExistence type="inferred from homology"/>
<evidence type="ECO:0000256" key="3">
    <source>
        <dbReference type="ARBA" id="ARBA00022857"/>
    </source>
</evidence>
<dbReference type="GO" id="GO:0015940">
    <property type="term" value="P:pantothenate biosynthetic process"/>
    <property type="evidence" value="ECO:0007669"/>
    <property type="project" value="InterPro"/>
</dbReference>
<keyword evidence="10" id="KW-1185">Reference proteome</keyword>
<protein>
    <recommendedName>
        <fullName evidence="2">2-dehydropantoate 2-reductase</fullName>
        <ecNumber evidence="2">1.1.1.169</ecNumber>
    </recommendedName>
    <alternativeName>
        <fullName evidence="5">Ketopantoate reductase</fullName>
    </alternativeName>
</protein>
<dbReference type="InterPro" id="IPR013332">
    <property type="entry name" value="KPR_N"/>
</dbReference>
<dbReference type="InterPro" id="IPR036291">
    <property type="entry name" value="NAD(P)-bd_dom_sf"/>
</dbReference>
<dbReference type="InterPro" id="IPR003710">
    <property type="entry name" value="ApbA"/>
</dbReference>
<keyword evidence="4" id="KW-0560">Oxidoreductase</keyword>
<dbReference type="GeneID" id="19242267"/>
<dbReference type="SUPFAM" id="SSF48179">
    <property type="entry name" value="6-phosphogluconate dehydrogenase C-terminal domain-like"/>
    <property type="match status" value="1"/>
</dbReference>
<dbReference type="Pfam" id="PF02558">
    <property type="entry name" value="ApbA"/>
    <property type="match status" value="1"/>
</dbReference>
<dbReference type="AlphaFoldDB" id="U1GUQ3"/>
<evidence type="ECO:0000256" key="5">
    <source>
        <dbReference type="ARBA" id="ARBA00032024"/>
    </source>
</evidence>
<organism evidence="9 10">
    <name type="scientific">Endocarpon pusillum (strain Z07020 / HMAS-L-300199)</name>
    <name type="common">Lichen-forming fungus</name>
    <dbReference type="NCBI Taxonomy" id="1263415"/>
    <lineage>
        <taxon>Eukaryota</taxon>
        <taxon>Fungi</taxon>
        <taxon>Dikarya</taxon>
        <taxon>Ascomycota</taxon>
        <taxon>Pezizomycotina</taxon>
        <taxon>Eurotiomycetes</taxon>
        <taxon>Chaetothyriomycetidae</taxon>
        <taxon>Verrucariales</taxon>
        <taxon>Verrucariaceae</taxon>
        <taxon>Endocarpon</taxon>
    </lineage>
</organism>
<evidence type="ECO:0000256" key="6">
    <source>
        <dbReference type="SAM" id="MobiDB-lite"/>
    </source>
</evidence>
<dbReference type="RefSeq" id="XP_007786465.1">
    <property type="nucleotide sequence ID" value="XM_007788275.1"/>
</dbReference>
<dbReference type="SUPFAM" id="SSF51735">
    <property type="entry name" value="NAD(P)-binding Rossmann-fold domains"/>
    <property type="match status" value="1"/>
</dbReference>
<gene>
    <name evidence="9" type="ORF">EPUS_07383</name>
</gene>
<evidence type="ECO:0000256" key="2">
    <source>
        <dbReference type="ARBA" id="ARBA00013014"/>
    </source>
</evidence>
<feature type="region of interest" description="Disordered" evidence="6">
    <location>
        <begin position="378"/>
        <end position="418"/>
    </location>
</feature>
<evidence type="ECO:0000259" key="7">
    <source>
        <dbReference type="Pfam" id="PF02558"/>
    </source>
</evidence>
<dbReference type="Pfam" id="PF08546">
    <property type="entry name" value="ApbA_C"/>
    <property type="match status" value="1"/>
</dbReference>
<dbReference type="InterPro" id="IPR013752">
    <property type="entry name" value="KPA_reductase"/>
</dbReference>
<feature type="compositionally biased region" description="Basic and acidic residues" evidence="6">
    <location>
        <begin position="378"/>
        <end position="392"/>
    </location>
</feature>
<accession>U1GUQ3</accession>
<dbReference type="InterPro" id="IPR013328">
    <property type="entry name" value="6PGD_dom2"/>
</dbReference>
<dbReference type="Gene3D" id="1.10.1040.10">
    <property type="entry name" value="N-(1-d-carboxylethyl)-l-norvaline Dehydrogenase, domain 2"/>
    <property type="match status" value="1"/>
</dbReference>
<reference evidence="10" key="1">
    <citation type="journal article" date="2014" name="BMC Genomics">
        <title>Genome characteristics reveal the impact of lichenization on lichen-forming fungus Endocarpon pusillum Hedwig (Verrucariales, Ascomycota).</title>
        <authorList>
            <person name="Wang Y.-Y."/>
            <person name="Liu B."/>
            <person name="Zhang X.-Y."/>
            <person name="Zhou Q.-M."/>
            <person name="Zhang T."/>
            <person name="Li H."/>
            <person name="Yu Y.-F."/>
            <person name="Zhang X.-L."/>
            <person name="Hao X.-Y."/>
            <person name="Wang M."/>
            <person name="Wang L."/>
            <person name="Wei J.-C."/>
        </authorList>
    </citation>
    <scope>NUCLEOTIDE SEQUENCE [LARGE SCALE GENOMIC DNA]</scope>
    <source>
        <strain evidence="10">Z07020 / HMAS-L-300199</strain>
    </source>
</reference>
<feature type="domain" description="Ketopantoate reductase C-terminal" evidence="8">
    <location>
        <begin position="219"/>
        <end position="351"/>
    </location>
</feature>
<dbReference type="GO" id="GO:0008677">
    <property type="term" value="F:2-dehydropantoate 2-reductase activity"/>
    <property type="evidence" value="ECO:0007669"/>
    <property type="project" value="UniProtKB-EC"/>
</dbReference>
<dbReference type="InterPro" id="IPR050838">
    <property type="entry name" value="Ketopantoate_reductase"/>
</dbReference>
<evidence type="ECO:0000259" key="8">
    <source>
        <dbReference type="Pfam" id="PF08546"/>
    </source>
</evidence>
<dbReference type="PANTHER" id="PTHR43765:SF2">
    <property type="entry name" value="2-DEHYDROPANTOATE 2-REDUCTASE"/>
    <property type="match status" value="1"/>
</dbReference>
<evidence type="ECO:0000313" key="9">
    <source>
        <dbReference type="EMBL" id="ERF76183.1"/>
    </source>
</evidence>
<dbReference type="EMBL" id="KE720776">
    <property type="protein sequence ID" value="ERF76183.1"/>
    <property type="molecule type" value="Genomic_DNA"/>
</dbReference>